<dbReference type="Pfam" id="PF00089">
    <property type="entry name" value="Trypsin"/>
    <property type="match status" value="1"/>
</dbReference>
<sequence length="372" mass="37388">MAAGAAAMTTVLLAGPAAAMSGGQPVPAPDPAPWVATLALTGDGSLLQRAGCGAALIAPDRVVTAAHCVDQVDPSSQEVHVGARVLSTDPGETRRIAGVSVRPGYRIIPSPANPDDPNDSTAADDLALVLLDRPVTDIAPLPVADRRPNPGTQVSLFAHGTTGHAGADFRDDVLHRGDLTTLPAGDCTARTPGPVDTASVWCAQDTAGTGVTGCFQDSGSPLVAWTGDGARLVGLFSFGGETAGKTCGTPSAQYAADTTGLRRWLFAPRPSLEPYPASAPGVSGSATVGGTLHCTPPEWSRSRGGRPESIGYGWATVTWAGPFELPTPIEGAGTDTLALGADLAGEQVACVVTARNPAGAVTALSAPVPVAS</sequence>
<evidence type="ECO:0000313" key="4">
    <source>
        <dbReference type="Proteomes" id="UP000680750"/>
    </source>
</evidence>
<dbReference type="PRINTS" id="PR00722">
    <property type="entry name" value="CHYMOTRYPSIN"/>
</dbReference>
<evidence type="ECO:0000256" key="1">
    <source>
        <dbReference type="SAM" id="SignalP"/>
    </source>
</evidence>
<feature type="chain" id="PRO_5032417829" description="Peptidase S1 domain-containing protein" evidence="1">
    <location>
        <begin position="20"/>
        <end position="372"/>
    </location>
</feature>
<dbReference type="EMBL" id="AP023354">
    <property type="protein sequence ID" value="BCJ29282.1"/>
    <property type="molecule type" value="Genomic_DNA"/>
</dbReference>
<dbReference type="PANTHER" id="PTHR24260:SF136">
    <property type="entry name" value="GH08193P-RELATED"/>
    <property type="match status" value="1"/>
</dbReference>
<proteinExistence type="predicted"/>
<feature type="signal peptide" evidence="1">
    <location>
        <begin position="1"/>
        <end position="19"/>
    </location>
</feature>
<organism evidence="3 4">
    <name type="scientific">Actinocatenispora sera</name>
    <dbReference type="NCBI Taxonomy" id="390989"/>
    <lineage>
        <taxon>Bacteria</taxon>
        <taxon>Bacillati</taxon>
        <taxon>Actinomycetota</taxon>
        <taxon>Actinomycetes</taxon>
        <taxon>Micromonosporales</taxon>
        <taxon>Micromonosporaceae</taxon>
        <taxon>Actinocatenispora</taxon>
    </lineage>
</organism>
<evidence type="ECO:0000259" key="2">
    <source>
        <dbReference type="PROSITE" id="PS50240"/>
    </source>
</evidence>
<dbReference type="GO" id="GO:0006508">
    <property type="term" value="P:proteolysis"/>
    <property type="evidence" value="ECO:0007669"/>
    <property type="project" value="InterPro"/>
</dbReference>
<dbReference type="InterPro" id="IPR018114">
    <property type="entry name" value="TRYPSIN_HIS"/>
</dbReference>
<accession>A0A810L3S7</accession>
<dbReference type="PANTHER" id="PTHR24260">
    <property type="match status" value="1"/>
</dbReference>
<dbReference type="OrthoDB" id="1496095at2"/>
<name>A0A810L3S7_9ACTN</name>
<dbReference type="InterPro" id="IPR051333">
    <property type="entry name" value="CLIP_Serine_Protease"/>
</dbReference>
<dbReference type="KEGG" id="aser:Asera_33900"/>
<dbReference type="InterPro" id="IPR009003">
    <property type="entry name" value="Peptidase_S1_PA"/>
</dbReference>
<protein>
    <recommendedName>
        <fullName evidence="2">Peptidase S1 domain-containing protein</fullName>
    </recommendedName>
</protein>
<dbReference type="PROSITE" id="PS50240">
    <property type="entry name" value="TRYPSIN_DOM"/>
    <property type="match status" value="1"/>
</dbReference>
<dbReference type="Gene3D" id="2.60.40.2700">
    <property type="match status" value="1"/>
</dbReference>
<dbReference type="InterPro" id="IPR001254">
    <property type="entry name" value="Trypsin_dom"/>
</dbReference>
<dbReference type="AlphaFoldDB" id="A0A810L3S7"/>
<dbReference type="Gene3D" id="2.40.10.10">
    <property type="entry name" value="Trypsin-like serine proteases"/>
    <property type="match status" value="1"/>
</dbReference>
<dbReference type="InterPro" id="IPR043504">
    <property type="entry name" value="Peptidase_S1_PA_chymotrypsin"/>
</dbReference>
<evidence type="ECO:0000313" key="3">
    <source>
        <dbReference type="EMBL" id="BCJ29282.1"/>
    </source>
</evidence>
<feature type="domain" description="Peptidase S1" evidence="2">
    <location>
        <begin position="20"/>
        <end position="265"/>
    </location>
</feature>
<dbReference type="SMART" id="SM00020">
    <property type="entry name" value="Tryp_SPc"/>
    <property type="match status" value="1"/>
</dbReference>
<dbReference type="InterPro" id="IPR001314">
    <property type="entry name" value="Peptidase_S1A"/>
</dbReference>
<dbReference type="PROSITE" id="PS00134">
    <property type="entry name" value="TRYPSIN_HIS"/>
    <property type="match status" value="1"/>
</dbReference>
<reference evidence="3" key="1">
    <citation type="submission" date="2020-08" db="EMBL/GenBank/DDBJ databases">
        <title>Whole genome shotgun sequence of Actinocatenispora sera NBRC 101916.</title>
        <authorList>
            <person name="Komaki H."/>
            <person name="Tamura T."/>
        </authorList>
    </citation>
    <scope>NUCLEOTIDE SEQUENCE</scope>
    <source>
        <strain evidence="3">NBRC 101916</strain>
    </source>
</reference>
<dbReference type="Proteomes" id="UP000680750">
    <property type="component" value="Chromosome"/>
</dbReference>
<keyword evidence="1" id="KW-0732">Signal</keyword>
<gene>
    <name evidence="3" type="ORF">Asera_33900</name>
</gene>
<dbReference type="SUPFAM" id="SSF50494">
    <property type="entry name" value="Trypsin-like serine proteases"/>
    <property type="match status" value="1"/>
</dbReference>
<dbReference type="GO" id="GO:0004252">
    <property type="term" value="F:serine-type endopeptidase activity"/>
    <property type="evidence" value="ECO:0007669"/>
    <property type="project" value="InterPro"/>
</dbReference>
<keyword evidence="4" id="KW-1185">Reference proteome</keyword>